<comment type="caution">
    <text evidence="3">The sequence shown here is derived from an EMBL/GenBank/DDBJ whole genome shotgun (WGS) entry which is preliminary data.</text>
</comment>
<protein>
    <submittedName>
        <fullName evidence="3">Uncharacterized protein</fullName>
    </submittedName>
</protein>
<keyword evidence="2" id="KW-0472">Membrane</keyword>
<evidence type="ECO:0000256" key="2">
    <source>
        <dbReference type="SAM" id="Phobius"/>
    </source>
</evidence>
<dbReference type="Proteomes" id="UP000283644">
    <property type="component" value="Unassembled WGS sequence"/>
</dbReference>
<dbReference type="RefSeq" id="WP_118925270.1">
    <property type="nucleotide sequence ID" value="NZ_QXGH01000014.1"/>
</dbReference>
<keyword evidence="2" id="KW-1133">Transmembrane helix</keyword>
<organism evidence="3 4">
    <name type="scientific">Nocardioides immobilis</name>
    <dbReference type="NCBI Taxonomy" id="2049295"/>
    <lineage>
        <taxon>Bacteria</taxon>
        <taxon>Bacillati</taxon>
        <taxon>Actinomycetota</taxon>
        <taxon>Actinomycetes</taxon>
        <taxon>Propionibacteriales</taxon>
        <taxon>Nocardioidaceae</taxon>
        <taxon>Nocardioides</taxon>
    </lineage>
</organism>
<proteinExistence type="predicted"/>
<evidence type="ECO:0000256" key="1">
    <source>
        <dbReference type="SAM" id="MobiDB-lite"/>
    </source>
</evidence>
<evidence type="ECO:0000313" key="4">
    <source>
        <dbReference type="Proteomes" id="UP000283644"/>
    </source>
</evidence>
<dbReference type="AlphaFoldDB" id="A0A417Y3R8"/>
<evidence type="ECO:0000313" key="3">
    <source>
        <dbReference type="EMBL" id="RHW27174.1"/>
    </source>
</evidence>
<keyword evidence="4" id="KW-1185">Reference proteome</keyword>
<reference evidence="3 4" key="1">
    <citation type="submission" date="2018-09" db="EMBL/GenBank/DDBJ databases">
        <title>Genome sequencing of Nocardioides immobilis CCTCC AB 2017083 for comparison to Nocardioides silvaticus.</title>
        <authorList>
            <person name="Li C."/>
            <person name="Wang G."/>
        </authorList>
    </citation>
    <scope>NUCLEOTIDE SEQUENCE [LARGE SCALE GENOMIC DNA]</scope>
    <source>
        <strain evidence="3 4">CCTCC AB 2017083</strain>
    </source>
</reference>
<feature type="transmembrane region" description="Helical" evidence="2">
    <location>
        <begin position="42"/>
        <end position="63"/>
    </location>
</feature>
<feature type="region of interest" description="Disordered" evidence="1">
    <location>
        <begin position="66"/>
        <end position="116"/>
    </location>
</feature>
<gene>
    <name evidence="3" type="ORF">D0Z08_10955</name>
</gene>
<keyword evidence="2" id="KW-0812">Transmembrane</keyword>
<dbReference type="EMBL" id="QXGH01000014">
    <property type="protein sequence ID" value="RHW27174.1"/>
    <property type="molecule type" value="Genomic_DNA"/>
</dbReference>
<name>A0A417Y3R8_9ACTN</name>
<sequence>MDTLEQQLHDRMHRAGGGIAVPATDPADDVRRGRAGLRRQRAVTVGGAALAVAAVAGGAVSLAGGGEDNARSIDPATAGPPSPSASATPDPRPPEITVSGDSGTDRGFEPSESFSFPSEQVDEAIAGYEAAVLAGLDPEGAGGGPDLTAAARDHLMQGDAEPSGDGATGFTIDPSFLGADFVLRTPDGRSSLSLDVEDIPPHQEHAEGQPPEGGWDDGGAGGRVVCHEVDLGRDDVVKARYLERDGQLVGAIVDKSNGETVSLIQVNDIGNPEPPLPWTSDELFAVLLDPALTLPHVR</sequence>
<feature type="region of interest" description="Disordered" evidence="1">
    <location>
        <begin position="1"/>
        <end position="37"/>
    </location>
</feature>
<accession>A0A417Y3R8</accession>
<feature type="region of interest" description="Disordered" evidence="1">
    <location>
        <begin position="192"/>
        <end position="221"/>
    </location>
</feature>